<name>A0ABN6GYB9_9BACT</name>
<evidence type="ECO:0000259" key="3">
    <source>
        <dbReference type="SMART" id="SM00060"/>
    </source>
</evidence>
<dbReference type="Proteomes" id="UP001374893">
    <property type="component" value="Chromosome"/>
</dbReference>
<keyword evidence="5" id="KW-1185">Reference proteome</keyword>
<sequence length="2133" mass="218842">MVTLGLSVSLDAQTATYIGSNSLGGTDTWNTPSNWDTSAIPTGTTDVVISAGGGVVAWSDDTPVHSGDLSLGTGATLQMGWTTGRPASFNALGTPGTTVITMAAGSLIRSRTGSSFVLPEVVLTGDASVRLGESTQVPSQGVFNYPVSGPHAFSIETNAAGGGIELNAANGFSALTITGIFGRGQAMPDAEANVAGCLGTGDVTLVGDSSDDRSPQLRFNDANAMSITGRLHLDGGGPSGNGNNRIYLGTDVTIGGLTLDGVEQPAGTYTSSQSWIEGPGTLTVLFISPNNPAPAFGAVVPLGDVDLTWSNLAPSVGSDVWVDVWFGTDPGSLAQVASNQLNLETFTVSAPAADSYYWRVDSHLDGTDTGTPETGAVYDFVVNDTDADGLPDDWEELYTSPPSTTALNPGDDLENGGAGDGLTNLEEYLAGTDPTDPDSDDDGLLDGEETNTGVWVSAADTGTDPLDDDTDGDGLLDGDESNTGTWISSSSTGTDPLDIDTDQDALSDGVETNTGSYVSPTDTGTHPLLADTDADGAGDWYELTASFTDPFLPGDKPNIPYPLPAPDGSTGVTTKPVKVFIMSGQSNMVGFAQVFGTAPGTLATITGENKFPNLAAAGGGFTTRNDVKYRGVISAIGDGPLEPKFGAGGGSFGPELGFGHVMGWYFDEPVLLIKSSIGNRSLGWDCLPPGSPQYEVGGTTYAGYGDSPSSWPTGSTPVPINWYAGKQYDDYFLDEADHAPAGGSAVTNVVDILDDFAVEYPEYASQGFEIAGYVWWQGHKDGGQSGSGTAGVYATRYEDNLVQFINELRSYYETRYPANTVPSAPFVVASVGFDGGGWSPGSSGDAIFNAQMAVGDPVQHPAFAGTVASVDTTPYWRDVSISPSGEGFHYNWNAETYMLVGDAVGRAMIDLQDDVSPPAPNPPTFEIAPTAVVSGTIGMVATVAFDPSGPVEYFFENTTNSDNSGWVTDNFWDNSGLTDGVTYDYQFKMRDALGNEGDWSAVSSAVAGSDVTPPTPDPMSFASLPTALGETSITMTASAATDINDVEYEFVCTVGGGPGSGWQDSPTFTPTGLTAGTEYTYEVRARDKSAGQNATGFSPPASATTDSPDLAAPTPSPMEFATPPTSTGETSIAMTAVVASDPSGVEYRFNNLTAGTNSGWQDGESFEDTGLTPGTEYTYTVEARDKSPAQNVGSASAPAAATTDVPDTTAPVVVSLDPVNGASTVSVSASLVITFDEDVKAGTGNVTITELGGSVFETIPIGNAGFAGSSVTINPSSDLTGGVDYYVEIDAGSILDLVDNPFGGISGGATWAFTTSVPGALATYVGPNSTGGQNTWNTAGNWDIAAVPAGTVGAIVPSGAYVVAWDDATPAYTGDLTMESNSTIQIGWTTNRPNSYNALGTAGQTTITMGAGALVKGRTQTNVTVPEVELLGDATFSAGESTQTPANFTFANPITGAHQFTLQSNTSTGNHSFGAANTFDGLVVSTIAGRGGNAGTVTGSVAGAFGVGDVTLSPVNSTDRRMHKLEFDASGAIAATATLNIFGEGPNGTSNASLRMDADNTVQFLNKEGFAYPAGTYGRVGSPGAPDNEVSWIEGDAVLTVTGAPADVVVNPPAITDPISGITTNLYVGGTVLYTLTFDEVVNSAVTVADFENATGGGAPFTIDSVTQTDVNEFEVVATVTGTGDFTLGAAASASFDDLFGNTLNGPFADDTTFTVLAGSPPNITMTADAGGSDSWNTGANWDSGFPPFGTYPATIATGIAAQVQNGSTFPYSGGLTMESGSSLRINNVSGSENALGTGTIGMEDATIQDETQYTTTYPGLDLTGTNEFRSQSNATHGRTRLFSGPITGTGSMVHLKDNRAIVRFTQANSFSGGLVFDAEDRYLVEFEAAGSAGAGDVTVNPRSNADDRGAILKLEASDVFADSATLTLDSQGNANSGWPSGTYNGILLEMGNNTDTIQQLVVATVAQPAGTYGRTGLGGVDFEVPWILGDGVLTVTGVGGVTPYASWSGGAAFDDDANGDGVENGLAFVLGAANPNVNALGLLPVIGSEPGFLTLTFERLDGIAPVVLSVEYSGDLSFSNSDLIPLTRQTLPSGVVVEVVDGSPTDTVTVKIPDSFESGSGTLFARLSAAEN</sequence>
<dbReference type="Gene3D" id="3.40.50.1110">
    <property type="entry name" value="SGNH hydrolase"/>
    <property type="match status" value="1"/>
</dbReference>
<evidence type="ECO:0000256" key="1">
    <source>
        <dbReference type="ARBA" id="ARBA00022729"/>
    </source>
</evidence>
<dbReference type="Gene3D" id="2.60.40.10">
    <property type="entry name" value="Immunoglobulins"/>
    <property type="match status" value="2"/>
</dbReference>
<feature type="domain" description="Fibronectin type-III" evidence="3">
    <location>
        <begin position="920"/>
        <end position="1093"/>
    </location>
</feature>
<evidence type="ECO:0000313" key="5">
    <source>
        <dbReference type="Proteomes" id="UP001374893"/>
    </source>
</evidence>
<keyword evidence="1" id="KW-0732">Signal</keyword>
<gene>
    <name evidence="4" type="ORF">HAHE_02020</name>
</gene>
<proteinExistence type="predicted"/>
<dbReference type="InterPro" id="IPR032812">
    <property type="entry name" value="SbsA_Ig"/>
</dbReference>
<organism evidence="4 5">
    <name type="scientific">Haloferula helveola</name>
    <dbReference type="NCBI Taxonomy" id="490095"/>
    <lineage>
        <taxon>Bacteria</taxon>
        <taxon>Pseudomonadati</taxon>
        <taxon>Verrucomicrobiota</taxon>
        <taxon>Verrucomicrobiia</taxon>
        <taxon>Verrucomicrobiales</taxon>
        <taxon>Verrucomicrobiaceae</taxon>
        <taxon>Haloferula</taxon>
    </lineage>
</organism>
<feature type="compositionally biased region" description="Low complexity" evidence="2">
    <location>
        <begin position="481"/>
        <end position="494"/>
    </location>
</feature>
<dbReference type="SMART" id="SM00060">
    <property type="entry name" value="FN3"/>
    <property type="match status" value="2"/>
</dbReference>
<feature type="region of interest" description="Disordered" evidence="2">
    <location>
        <begin position="1090"/>
        <end position="1114"/>
    </location>
</feature>
<feature type="compositionally biased region" description="Acidic residues" evidence="2">
    <location>
        <begin position="465"/>
        <end position="480"/>
    </location>
</feature>
<reference evidence="4 5" key="1">
    <citation type="submission" date="2021-06" db="EMBL/GenBank/DDBJ databases">
        <title>Complete genome of Haloferula helveola possessing various polysaccharide degrading enzymes.</title>
        <authorList>
            <person name="Takami H."/>
            <person name="Huang C."/>
            <person name="Hamasaki K."/>
        </authorList>
    </citation>
    <scope>NUCLEOTIDE SEQUENCE [LARGE SCALE GENOMIC DNA]</scope>
    <source>
        <strain evidence="4 5">CN-1</strain>
    </source>
</reference>
<dbReference type="InterPro" id="IPR003961">
    <property type="entry name" value="FN3_dom"/>
</dbReference>
<feature type="region of interest" description="Disordered" evidence="2">
    <location>
        <begin position="389"/>
        <end position="498"/>
    </location>
</feature>
<dbReference type="InterPro" id="IPR036116">
    <property type="entry name" value="FN3_sf"/>
</dbReference>
<dbReference type="Pfam" id="PF13205">
    <property type="entry name" value="Big_5"/>
    <property type="match status" value="1"/>
</dbReference>
<dbReference type="InterPro" id="IPR036514">
    <property type="entry name" value="SGNH_hydro_sf"/>
</dbReference>
<feature type="domain" description="Fibronectin type-III" evidence="3">
    <location>
        <begin position="1113"/>
        <end position="1192"/>
    </location>
</feature>
<dbReference type="SUPFAM" id="SSF52266">
    <property type="entry name" value="SGNH hydrolase"/>
    <property type="match status" value="1"/>
</dbReference>
<accession>A0ABN6GYB9</accession>
<feature type="compositionally biased region" description="Acidic residues" evidence="2">
    <location>
        <begin position="435"/>
        <end position="449"/>
    </location>
</feature>
<dbReference type="SUPFAM" id="SSF49265">
    <property type="entry name" value="Fibronectin type III"/>
    <property type="match status" value="1"/>
</dbReference>
<protein>
    <submittedName>
        <fullName evidence="4">vonWillebr and factor type A</fullName>
    </submittedName>
</protein>
<evidence type="ECO:0000256" key="2">
    <source>
        <dbReference type="SAM" id="MobiDB-lite"/>
    </source>
</evidence>
<feature type="compositionally biased region" description="Polar residues" evidence="2">
    <location>
        <begin position="1090"/>
        <end position="1107"/>
    </location>
</feature>
<evidence type="ECO:0000313" key="4">
    <source>
        <dbReference type="EMBL" id="BCX46294.1"/>
    </source>
</evidence>
<dbReference type="InterPro" id="IPR013783">
    <property type="entry name" value="Ig-like_fold"/>
</dbReference>
<dbReference type="EMBL" id="AP024702">
    <property type="protein sequence ID" value="BCX46294.1"/>
    <property type="molecule type" value="Genomic_DNA"/>
</dbReference>